<dbReference type="Pfam" id="PF03795">
    <property type="entry name" value="YCII"/>
    <property type="match status" value="1"/>
</dbReference>
<dbReference type="EMBL" id="WHUT02000001">
    <property type="protein sequence ID" value="NUB43150.1"/>
    <property type="molecule type" value="Genomic_DNA"/>
</dbReference>
<sequence length="136" mass="13580">MRPLQADEDDMKYLTLMAALLGGSPALAEPFVLLIYESAAELALREDKGAAGQAYWGAYAAFGQEAQAAGVVRGGAAMVPVAVAGAGPAATDGLTLGGFFLLDVADAAAAEAWAAKLPAATTGRVEVRAGIAAPGM</sequence>
<dbReference type="InterPro" id="IPR005545">
    <property type="entry name" value="YCII"/>
</dbReference>
<protein>
    <submittedName>
        <fullName evidence="3">YciI family protein</fullName>
    </submittedName>
</protein>
<name>A0A8X8GXT2_9RHOB</name>
<dbReference type="Gene3D" id="3.30.70.1060">
    <property type="entry name" value="Dimeric alpha+beta barrel"/>
    <property type="match status" value="1"/>
</dbReference>
<keyword evidence="4" id="KW-1185">Reference proteome</keyword>
<evidence type="ECO:0000256" key="1">
    <source>
        <dbReference type="ARBA" id="ARBA00007689"/>
    </source>
</evidence>
<feature type="domain" description="YCII-related" evidence="2">
    <location>
        <begin position="31"/>
        <end position="128"/>
    </location>
</feature>
<evidence type="ECO:0000313" key="4">
    <source>
        <dbReference type="Proteomes" id="UP000484076"/>
    </source>
</evidence>
<dbReference type="AlphaFoldDB" id="A0A8X8GXT2"/>
<organism evidence="3 4">
    <name type="scientific">Fertoeibacter niger</name>
    <dbReference type="NCBI Taxonomy" id="2656921"/>
    <lineage>
        <taxon>Bacteria</taxon>
        <taxon>Pseudomonadati</taxon>
        <taxon>Pseudomonadota</taxon>
        <taxon>Alphaproteobacteria</taxon>
        <taxon>Rhodobacterales</taxon>
        <taxon>Paracoccaceae</taxon>
        <taxon>Fertoeibacter</taxon>
    </lineage>
</organism>
<dbReference type="RefSeq" id="WP_152823821.1">
    <property type="nucleotide sequence ID" value="NZ_WHUT02000001.1"/>
</dbReference>
<gene>
    <name evidence="3" type="ORF">GEU84_002035</name>
</gene>
<dbReference type="InterPro" id="IPR011008">
    <property type="entry name" value="Dimeric_a/b-barrel"/>
</dbReference>
<accession>A0A8X8GXT2</accession>
<evidence type="ECO:0000259" key="2">
    <source>
        <dbReference type="Pfam" id="PF03795"/>
    </source>
</evidence>
<dbReference type="Proteomes" id="UP000484076">
    <property type="component" value="Unassembled WGS sequence"/>
</dbReference>
<evidence type="ECO:0000313" key="3">
    <source>
        <dbReference type="EMBL" id="NUB43150.1"/>
    </source>
</evidence>
<reference evidence="3" key="1">
    <citation type="submission" date="2020-05" db="EMBL/GenBank/DDBJ databases">
        <title>Fertoebacter nigrum gen. nov., sp. nov., a new member of the family Rhodobacteraceae.</title>
        <authorList>
            <person name="Szuroczki S."/>
            <person name="Abbaszade G."/>
            <person name="Buni D."/>
            <person name="Schumann P."/>
            <person name="Toth E."/>
        </authorList>
    </citation>
    <scope>NUCLEOTIDE SEQUENCE</scope>
    <source>
        <strain evidence="3">RG-N-1a</strain>
    </source>
</reference>
<proteinExistence type="inferred from homology"/>
<comment type="similarity">
    <text evidence="1">Belongs to the YciI family.</text>
</comment>
<dbReference type="SUPFAM" id="SSF54909">
    <property type="entry name" value="Dimeric alpha+beta barrel"/>
    <property type="match status" value="1"/>
</dbReference>
<comment type="caution">
    <text evidence="3">The sequence shown here is derived from an EMBL/GenBank/DDBJ whole genome shotgun (WGS) entry which is preliminary data.</text>
</comment>